<dbReference type="OrthoDB" id="2019940at2759"/>
<dbReference type="Proteomes" id="UP000663829">
    <property type="component" value="Unassembled WGS sequence"/>
</dbReference>
<comment type="caution">
    <text evidence="10">The sequence shown here is derived from an EMBL/GenBank/DDBJ whole genome shotgun (WGS) entry which is preliminary data.</text>
</comment>
<dbReference type="GO" id="GO:0016051">
    <property type="term" value="P:carbohydrate biosynthetic process"/>
    <property type="evidence" value="ECO:0007669"/>
    <property type="project" value="InterPro"/>
</dbReference>
<keyword evidence="4" id="KW-0812">Transmembrane</keyword>
<dbReference type="EC" id="2.8.2.-" evidence="9"/>
<keyword evidence="6 9" id="KW-0333">Golgi apparatus</keyword>
<dbReference type="InterPro" id="IPR018011">
    <property type="entry name" value="Carb_sulfotrans_8-10"/>
</dbReference>
<dbReference type="AlphaFoldDB" id="A0A813RWK9"/>
<evidence type="ECO:0000256" key="9">
    <source>
        <dbReference type="RuleBase" id="RU364020"/>
    </source>
</evidence>
<evidence type="ECO:0000256" key="6">
    <source>
        <dbReference type="ARBA" id="ARBA00023034"/>
    </source>
</evidence>
<evidence type="ECO:0000313" key="11">
    <source>
        <dbReference type="EMBL" id="CAF3570967.1"/>
    </source>
</evidence>
<accession>A0A813RWK9</accession>
<dbReference type="Pfam" id="PF03567">
    <property type="entry name" value="Sulfotransfer_2"/>
    <property type="match status" value="1"/>
</dbReference>
<sequence>MCRFNRHFGITVSKYGLPGLCIRYNKRPQPDNYLNSFKDLTTMCYSKHYCNPLMAIPVTIGYFNKISDCIYNTKRIVKNCKNENVKNERYSSVIIENNQSFTDTISSPFVDRIKFQLPYSINFDLSLYESRTQSVNKKCSHTVQSTRFFNHIIKNDVLDHLTFILRSKNIFYCSVPKVATKTLLILFTYLHTEELITYITNNNSYIDNELIELDYSKRQTLFNLPFLQEMMTPNSSSIINNQTILDANDNVNDFTWYKEVQLNVLNTFKFKLLNSSDQQDLWFLFQKNIFPLIKLKSITSNRLINFIHQSIKIIFVRHPFERLASAYFDKIVQKTNNNHLTLYDDIRRQICRKYAHNYLNVSQILFYEKQQRYNHQKFSKKLIKQVIHFDTQNEPCKNIIPIFDHFVEFILTSNARSDVHWTPYSHLCHTCTLKFDFIGKYETIQNDVQFLLKWLGQDTKEWKMKMINSKPTMKKMRIYKELYENLPYHILCKLQSIYSDDLRLFDYNIEDFINQTKLRRCSPNKYNKQFSNRWHI</sequence>
<evidence type="ECO:0000256" key="5">
    <source>
        <dbReference type="ARBA" id="ARBA00022989"/>
    </source>
</evidence>
<dbReference type="GO" id="GO:0000139">
    <property type="term" value="C:Golgi membrane"/>
    <property type="evidence" value="ECO:0007669"/>
    <property type="project" value="UniProtKB-SubCell"/>
</dbReference>
<comment type="subcellular location">
    <subcellularLocation>
        <location evidence="1 9">Golgi apparatus membrane</location>
        <topology evidence="1 9">Single-pass type II membrane protein</topology>
    </subcellularLocation>
</comment>
<dbReference type="EMBL" id="CAJNOQ010000319">
    <property type="protein sequence ID" value="CAF0787032.1"/>
    <property type="molecule type" value="Genomic_DNA"/>
</dbReference>
<comment type="similarity">
    <text evidence="2 9">Belongs to the sulfotransferase 2 family.</text>
</comment>
<keyword evidence="8 9" id="KW-0325">Glycoprotein</keyword>
<dbReference type="EMBL" id="CAJOBC010000319">
    <property type="protein sequence ID" value="CAF3570967.1"/>
    <property type="molecule type" value="Genomic_DNA"/>
</dbReference>
<evidence type="ECO:0000256" key="3">
    <source>
        <dbReference type="ARBA" id="ARBA00022679"/>
    </source>
</evidence>
<dbReference type="Proteomes" id="UP000681722">
    <property type="component" value="Unassembled WGS sequence"/>
</dbReference>
<evidence type="ECO:0000256" key="1">
    <source>
        <dbReference type="ARBA" id="ARBA00004323"/>
    </source>
</evidence>
<evidence type="ECO:0000256" key="8">
    <source>
        <dbReference type="ARBA" id="ARBA00023180"/>
    </source>
</evidence>
<dbReference type="GO" id="GO:0008146">
    <property type="term" value="F:sulfotransferase activity"/>
    <property type="evidence" value="ECO:0007669"/>
    <property type="project" value="InterPro"/>
</dbReference>
<evidence type="ECO:0000256" key="2">
    <source>
        <dbReference type="ARBA" id="ARBA00006339"/>
    </source>
</evidence>
<reference evidence="10" key="1">
    <citation type="submission" date="2021-02" db="EMBL/GenBank/DDBJ databases">
        <authorList>
            <person name="Nowell W R."/>
        </authorList>
    </citation>
    <scope>NUCLEOTIDE SEQUENCE</scope>
</reference>
<keyword evidence="9" id="KW-0735">Signal-anchor</keyword>
<organism evidence="10 12">
    <name type="scientific">Didymodactylos carnosus</name>
    <dbReference type="NCBI Taxonomy" id="1234261"/>
    <lineage>
        <taxon>Eukaryota</taxon>
        <taxon>Metazoa</taxon>
        <taxon>Spiralia</taxon>
        <taxon>Gnathifera</taxon>
        <taxon>Rotifera</taxon>
        <taxon>Eurotatoria</taxon>
        <taxon>Bdelloidea</taxon>
        <taxon>Philodinida</taxon>
        <taxon>Philodinidae</taxon>
        <taxon>Didymodactylos</taxon>
    </lineage>
</organism>
<protein>
    <recommendedName>
        <fullName evidence="9">Carbohydrate sulfotransferase</fullName>
        <ecNumber evidence="9">2.8.2.-</ecNumber>
    </recommendedName>
</protein>
<evidence type="ECO:0000313" key="10">
    <source>
        <dbReference type="EMBL" id="CAF0787032.1"/>
    </source>
</evidence>
<keyword evidence="5" id="KW-1133">Transmembrane helix</keyword>
<keyword evidence="9" id="KW-0119">Carbohydrate metabolism</keyword>
<dbReference type="InterPro" id="IPR005331">
    <property type="entry name" value="Sulfotransferase"/>
</dbReference>
<evidence type="ECO:0000313" key="12">
    <source>
        <dbReference type="Proteomes" id="UP000663829"/>
    </source>
</evidence>
<keyword evidence="7" id="KW-0472">Membrane</keyword>
<dbReference type="PANTHER" id="PTHR12137">
    <property type="entry name" value="CARBOHYDRATE SULFOTRANSFERASE"/>
    <property type="match status" value="1"/>
</dbReference>
<dbReference type="PANTHER" id="PTHR12137:SF54">
    <property type="entry name" value="CARBOHYDRATE SULFOTRANSFERASE"/>
    <property type="match status" value="1"/>
</dbReference>
<evidence type="ECO:0000256" key="7">
    <source>
        <dbReference type="ARBA" id="ARBA00023136"/>
    </source>
</evidence>
<keyword evidence="12" id="KW-1185">Reference proteome</keyword>
<proteinExistence type="inferred from homology"/>
<gene>
    <name evidence="10" type="ORF">GPM918_LOCUS2792</name>
    <name evidence="11" type="ORF">SRO942_LOCUS2792</name>
</gene>
<evidence type="ECO:0000256" key="4">
    <source>
        <dbReference type="ARBA" id="ARBA00022692"/>
    </source>
</evidence>
<name>A0A813RWK9_9BILA</name>
<keyword evidence="3 9" id="KW-0808">Transferase</keyword>